<name>A0AAD4AK21_9GAMM</name>
<evidence type="ECO:0000313" key="1">
    <source>
        <dbReference type="EMBL" id="KAF7773772.1"/>
    </source>
</evidence>
<sequence>MFGSLFVCFSLFPSLEIAIWATQQLMINHSGIVSTSINVIARSLNVNKG</sequence>
<accession>A0AAD4AK21</accession>
<dbReference type="AlphaFoldDB" id="A0AAD4AK21"/>
<gene>
    <name evidence="1" type="ORF">PCIT_a0091</name>
</gene>
<evidence type="ECO:0000313" key="2">
    <source>
        <dbReference type="Proteomes" id="UP000016487"/>
    </source>
</evidence>
<dbReference type="Proteomes" id="UP000016487">
    <property type="component" value="Unassembled WGS sequence"/>
</dbReference>
<reference evidence="1" key="2">
    <citation type="submission" date="2015-03" db="EMBL/GenBank/DDBJ databases">
        <title>Genome sequence of Pseudoalteromonas citrea.</title>
        <authorList>
            <person name="Xie B.-B."/>
            <person name="Rong J.-C."/>
            <person name="Qin Q.-L."/>
            <person name="Zhang Y.-Z."/>
        </authorList>
    </citation>
    <scope>NUCLEOTIDE SEQUENCE</scope>
    <source>
        <strain evidence="1">DSM 8771</strain>
    </source>
</reference>
<protein>
    <submittedName>
        <fullName evidence="1">Uncharacterized protein</fullName>
    </submittedName>
</protein>
<organism evidence="1 2">
    <name type="scientific">Pseudoalteromonas citrea</name>
    <dbReference type="NCBI Taxonomy" id="43655"/>
    <lineage>
        <taxon>Bacteria</taxon>
        <taxon>Pseudomonadati</taxon>
        <taxon>Pseudomonadota</taxon>
        <taxon>Gammaproteobacteria</taxon>
        <taxon>Alteromonadales</taxon>
        <taxon>Pseudoalteromonadaceae</taxon>
        <taxon>Pseudoalteromonas</taxon>
    </lineage>
</organism>
<dbReference type="EMBL" id="AHBZ03000014">
    <property type="protein sequence ID" value="KAF7773772.1"/>
    <property type="molecule type" value="Genomic_DNA"/>
</dbReference>
<proteinExistence type="predicted"/>
<reference evidence="1" key="1">
    <citation type="journal article" date="2012" name="J. Bacteriol.">
        <title>Genome sequences of type strains of seven species of the marine bacterium Pseudoalteromonas.</title>
        <authorList>
            <person name="Xie B.B."/>
            <person name="Shu Y.L."/>
            <person name="Qin Q.L."/>
            <person name="Rong J.C."/>
            <person name="Zhang X.Y."/>
            <person name="Chen X.L."/>
            <person name="Shi M."/>
            <person name="He H.L."/>
            <person name="Zhou B.C."/>
            <person name="Zhang Y.Z."/>
        </authorList>
    </citation>
    <scope>NUCLEOTIDE SEQUENCE</scope>
    <source>
        <strain evidence="1">DSM 8771</strain>
    </source>
</reference>
<comment type="caution">
    <text evidence="1">The sequence shown here is derived from an EMBL/GenBank/DDBJ whole genome shotgun (WGS) entry which is preliminary data.</text>
</comment>